<sequence length="107" mass="11791">QDQVVRVNIWAQKEPGETIIRGARNISGTVETASERGRLTDPTIFNDFETFCGGQAALPSGMTLFPVIRETTIVGPPPSYEYRDVLWARANPKLLKLSSRRVGLCAS</sequence>
<proteinExistence type="predicted"/>
<accession>X1CA88</accession>
<evidence type="ECO:0000313" key="1">
    <source>
        <dbReference type="EMBL" id="GAH05031.1"/>
    </source>
</evidence>
<dbReference type="AlphaFoldDB" id="X1CA88"/>
<protein>
    <submittedName>
        <fullName evidence="1">Uncharacterized protein</fullName>
    </submittedName>
</protein>
<organism evidence="1">
    <name type="scientific">marine sediment metagenome</name>
    <dbReference type="NCBI Taxonomy" id="412755"/>
    <lineage>
        <taxon>unclassified sequences</taxon>
        <taxon>metagenomes</taxon>
        <taxon>ecological metagenomes</taxon>
    </lineage>
</organism>
<reference evidence="1" key="1">
    <citation type="journal article" date="2014" name="Front. Microbiol.">
        <title>High frequency of phylogenetically diverse reductive dehalogenase-homologous genes in deep subseafloor sedimentary metagenomes.</title>
        <authorList>
            <person name="Kawai M."/>
            <person name="Futagami T."/>
            <person name="Toyoda A."/>
            <person name="Takaki Y."/>
            <person name="Nishi S."/>
            <person name="Hori S."/>
            <person name="Arai W."/>
            <person name="Tsubouchi T."/>
            <person name="Morono Y."/>
            <person name="Uchiyama I."/>
            <person name="Ito T."/>
            <person name="Fujiyama A."/>
            <person name="Inagaki F."/>
            <person name="Takami H."/>
        </authorList>
    </citation>
    <scope>NUCLEOTIDE SEQUENCE</scope>
    <source>
        <strain evidence="1">Expedition CK06-06</strain>
    </source>
</reference>
<gene>
    <name evidence="1" type="ORF">S01H4_38284</name>
</gene>
<name>X1CA88_9ZZZZ</name>
<feature type="non-terminal residue" evidence="1">
    <location>
        <position position="1"/>
    </location>
</feature>
<dbReference type="EMBL" id="BART01020637">
    <property type="protein sequence ID" value="GAH05031.1"/>
    <property type="molecule type" value="Genomic_DNA"/>
</dbReference>
<comment type="caution">
    <text evidence="1">The sequence shown here is derived from an EMBL/GenBank/DDBJ whole genome shotgun (WGS) entry which is preliminary data.</text>
</comment>